<accession>A0ABX1TK19</accession>
<proteinExistence type="inferred from homology"/>
<comment type="caution">
    <text evidence="3">The sequence shown here is derived from an EMBL/GenBank/DDBJ whole genome shotgun (WGS) entry which is preliminary data.</text>
</comment>
<dbReference type="EMBL" id="SPMZ01000030">
    <property type="protein sequence ID" value="NMQ19736.1"/>
    <property type="molecule type" value="Genomic_DNA"/>
</dbReference>
<keyword evidence="3" id="KW-0808">Transferase</keyword>
<dbReference type="GO" id="GO:0008168">
    <property type="term" value="F:methyltransferase activity"/>
    <property type="evidence" value="ECO:0007669"/>
    <property type="project" value="UniProtKB-KW"/>
</dbReference>
<dbReference type="PRINTS" id="PR00507">
    <property type="entry name" value="N12N6MTFRASE"/>
</dbReference>
<reference evidence="3 4" key="1">
    <citation type="submission" date="2019-03" db="EMBL/GenBank/DDBJ databases">
        <title>Metabolic reconstructions from genomes of highly enriched 'Candidatus Accumulibacter' and 'Candidatus Competibacter' bioreactor populations.</title>
        <authorList>
            <person name="Annavajhala M.K."/>
            <person name="Welles L."/>
            <person name="Abbas B."/>
            <person name="Sorokin D."/>
            <person name="Park H."/>
            <person name="Van Loosdrecht M."/>
            <person name="Chandran K."/>
        </authorList>
    </citation>
    <scope>NUCLEOTIDE SEQUENCE [LARGE SCALE GENOMIC DNA]</scope>
    <source>
        <strain evidence="3 4">SBR_G</strain>
    </source>
</reference>
<keyword evidence="4" id="KW-1185">Reference proteome</keyword>
<dbReference type="Pfam" id="PF02384">
    <property type="entry name" value="N6_Mtase"/>
    <property type="match status" value="1"/>
</dbReference>
<comment type="similarity">
    <text evidence="1">Belongs to the N(4)/N(6)-methyltransferase family.</text>
</comment>
<keyword evidence="3" id="KW-0489">Methyltransferase</keyword>
<evidence type="ECO:0000256" key="1">
    <source>
        <dbReference type="ARBA" id="ARBA00006594"/>
    </source>
</evidence>
<name>A0ABX1TK19_9GAMM</name>
<evidence type="ECO:0000259" key="2">
    <source>
        <dbReference type="Pfam" id="PF02384"/>
    </source>
</evidence>
<sequence length="242" mass="26667">MAQNTRPRSASLIQGLLQQRQWPSSQLFGWLLDDVLADLTGQRKPDPPPVEALSSLRDLAGEYARCVAEHPPFEDLLGPVFMEVAHRGDQQARGQFFTPPGIARLTAEMLNVEYSGSHPDGRLWQVYEPASGAGGMLLAFIQVQIERFTPESLRHWSYTAIDLDTRCAQITAAQLLANVLIHQMPMGEVVVYQGNALAPDADWRVIVHASMEADRPTARHPARIEAVQAAAARNVDLFGLPA</sequence>
<evidence type="ECO:0000313" key="4">
    <source>
        <dbReference type="Proteomes" id="UP000760480"/>
    </source>
</evidence>
<dbReference type="RefSeq" id="WP_169248987.1">
    <property type="nucleotide sequence ID" value="NZ_SPMZ01000030.1"/>
</dbReference>
<dbReference type="Gene3D" id="3.40.50.150">
    <property type="entry name" value="Vaccinia Virus protein VP39"/>
    <property type="match status" value="1"/>
</dbReference>
<feature type="domain" description="DNA methylase adenine-specific" evidence="2">
    <location>
        <begin position="89"/>
        <end position="200"/>
    </location>
</feature>
<dbReference type="InterPro" id="IPR029063">
    <property type="entry name" value="SAM-dependent_MTases_sf"/>
</dbReference>
<evidence type="ECO:0000313" key="3">
    <source>
        <dbReference type="EMBL" id="NMQ19736.1"/>
    </source>
</evidence>
<dbReference type="GO" id="GO:0032259">
    <property type="term" value="P:methylation"/>
    <property type="evidence" value="ECO:0007669"/>
    <property type="project" value="UniProtKB-KW"/>
</dbReference>
<dbReference type="Proteomes" id="UP000760480">
    <property type="component" value="Unassembled WGS sequence"/>
</dbReference>
<protein>
    <submittedName>
        <fullName evidence="3">SAM-dependent DNA methyltransferase</fullName>
    </submittedName>
</protein>
<dbReference type="SUPFAM" id="SSF53335">
    <property type="entry name" value="S-adenosyl-L-methionine-dependent methyltransferases"/>
    <property type="match status" value="1"/>
</dbReference>
<organism evidence="3 4">
    <name type="scientific">Candidatus Competibacter phosphatis</name>
    <dbReference type="NCBI Taxonomy" id="221280"/>
    <lineage>
        <taxon>Bacteria</taxon>
        <taxon>Pseudomonadati</taxon>
        <taxon>Pseudomonadota</taxon>
        <taxon>Gammaproteobacteria</taxon>
        <taxon>Candidatus Competibacteraceae</taxon>
        <taxon>Candidatus Competibacter</taxon>
    </lineage>
</organism>
<dbReference type="InterPro" id="IPR003356">
    <property type="entry name" value="DNA_methylase_A-5"/>
</dbReference>
<gene>
    <name evidence="3" type="ORF">E4P82_11305</name>
</gene>